<name>A0ABT8ATI8_9HYPH</name>
<proteinExistence type="predicted"/>
<evidence type="ECO:0000313" key="2">
    <source>
        <dbReference type="Proteomes" id="UP001244297"/>
    </source>
</evidence>
<keyword evidence="2" id="KW-1185">Reference proteome</keyword>
<organism evidence="1 2">
    <name type="scientific">Methylobacterium longum</name>
    <dbReference type="NCBI Taxonomy" id="767694"/>
    <lineage>
        <taxon>Bacteria</taxon>
        <taxon>Pseudomonadati</taxon>
        <taxon>Pseudomonadota</taxon>
        <taxon>Alphaproteobacteria</taxon>
        <taxon>Hyphomicrobiales</taxon>
        <taxon>Methylobacteriaceae</taxon>
        <taxon>Methylobacterium</taxon>
    </lineage>
</organism>
<reference evidence="2" key="1">
    <citation type="journal article" date="2019" name="Int. J. Syst. Evol. Microbiol.">
        <title>The Global Catalogue of Microorganisms (GCM) 10K type strain sequencing project: providing services to taxonomists for standard genome sequencing and annotation.</title>
        <authorList>
            <consortium name="The Broad Institute Genomics Platform"/>
            <consortium name="The Broad Institute Genome Sequencing Center for Infectious Disease"/>
            <person name="Wu L."/>
            <person name="Ma J."/>
        </authorList>
    </citation>
    <scope>NUCLEOTIDE SEQUENCE [LARGE SCALE GENOMIC DNA]</scope>
    <source>
        <strain evidence="2">CECT 7806</strain>
    </source>
</reference>
<evidence type="ECO:0000313" key="1">
    <source>
        <dbReference type="EMBL" id="MDN3573109.1"/>
    </source>
</evidence>
<dbReference type="Proteomes" id="UP001244297">
    <property type="component" value="Unassembled WGS sequence"/>
</dbReference>
<dbReference type="RefSeq" id="WP_238289532.1">
    <property type="nucleotide sequence ID" value="NZ_BPQS01000016.1"/>
</dbReference>
<accession>A0ABT8ATI8</accession>
<dbReference type="EMBL" id="JAUFPT010000066">
    <property type="protein sequence ID" value="MDN3573109.1"/>
    <property type="molecule type" value="Genomic_DNA"/>
</dbReference>
<comment type="caution">
    <text evidence="1">The sequence shown here is derived from an EMBL/GenBank/DDBJ whole genome shotgun (WGS) entry which is preliminary data.</text>
</comment>
<sequence>MGKTASRVAVSAYAIEITKTFTPAEWNELESALGQVLSEENRSAISHLTDDFLNFRRHEGRNVPTIKEVREKIDLIRENAHSIISAITVDYSDIVAQNTAAAHAARCIRSTEEGDAALIGEVQAVLRRFIVSCDQAREGRPEASDHGYQAGDAWKTTVWAMHRTLDPDHPPGKGIGNNAYPMSPITKFIEAWENLLPGDARKDPAERSPDALQAAVNRAIMGRGAARDK</sequence>
<protein>
    <submittedName>
        <fullName evidence="1">Uncharacterized protein</fullName>
    </submittedName>
</protein>
<gene>
    <name evidence="1" type="ORF">QWZ18_21085</name>
</gene>